<dbReference type="Proteomes" id="UP001056384">
    <property type="component" value="Chromosome 3"/>
</dbReference>
<name>A0A9Q9EIM7_9PEZI</name>
<accession>A0A9Q9EIM7</accession>
<feature type="transmembrane region" description="Helical" evidence="1">
    <location>
        <begin position="6"/>
        <end position="26"/>
    </location>
</feature>
<protein>
    <submittedName>
        <fullName evidence="2">Uncharacterized protein</fullName>
    </submittedName>
</protein>
<gene>
    <name evidence="2" type="ORF">Slin15195_G045730</name>
</gene>
<evidence type="ECO:0000313" key="3">
    <source>
        <dbReference type="Proteomes" id="UP001056384"/>
    </source>
</evidence>
<keyword evidence="1" id="KW-0812">Transmembrane</keyword>
<proteinExistence type="predicted"/>
<feature type="transmembrane region" description="Helical" evidence="1">
    <location>
        <begin position="38"/>
        <end position="56"/>
    </location>
</feature>
<sequence length="163" mass="18430">MDSASTLTYSTLFFLASVTWILSTMYETRFAVKSHLDYIGIFLHIVGLSALSFLFPDLKLGEKKSAKQLQYITAVLVLHRFVLAIQYACKMLAGEREHARKKDFPEKHDQIGHLDLLKQPPIASFAEQHLAYSKPEAFLEAFRFTDAMILASTGSFLLLIISL</sequence>
<dbReference type="AlphaFoldDB" id="A0A9Q9EIM7"/>
<evidence type="ECO:0000313" key="2">
    <source>
        <dbReference type="EMBL" id="USW51254.1"/>
    </source>
</evidence>
<evidence type="ECO:0000256" key="1">
    <source>
        <dbReference type="SAM" id="Phobius"/>
    </source>
</evidence>
<organism evidence="2 3">
    <name type="scientific">Septoria linicola</name>
    <dbReference type="NCBI Taxonomy" id="215465"/>
    <lineage>
        <taxon>Eukaryota</taxon>
        <taxon>Fungi</taxon>
        <taxon>Dikarya</taxon>
        <taxon>Ascomycota</taxon>
        <taxon>Pezizomycotina</taxon>
        <taxon>Dothideomycetes</taxon>
        <taxon>Dothideomycetidae</taxon>
        <taxon>Mycosphaerellales</taxon>
        <taxon>Mycosphaerellaceae</taxon>
        <taxon>Septoria</taxon>
    </lineage>
</organism>
<keyword evidence="3" id="KW-1185">Reference proteome</keyword>
<keyword evidence="1" id="KW-0472">Membrane</keyword>
<keyword evidence="1" id="KW-1133">Transmembrane helix</keyword>
<dbReference type="EMBL" id="CP099420">
    <property type="protein sequence ID" value="USW51254.1"/>
    <property type="molecule type" value="Genomic_DNA"/>
</dbReference>
<feature type="transmembrane region" description="Helical" evidence="1">
    <location>
        <begin position="68"/>
        <end position="89"/>
    </location>
</feature>
<reference evidence="2" key="1">
    <citation type="submission" date="2022-06" db="EMBL/GenBank/DDBJ databases">
        <title>Complete genome sequences of two strains of the flax pathogen Septoria linicola.</title>
        <authorList>
            <person name="Lapalu N."/>
            <person name="Simon A."/>
            <person name="Demenou B."/>
            <person name="Paumier D."/>
            <person name="Guillot M.-P."/>
            <person name="Gout L."/>
            <person name="Valade R."/>
        </authorList>
    </citation>
    <scope>NUCLEOTIDE SEQUENCE</scope>
    <source>
        <strain evidence="2">SE15195</strain>
    </source>
</reference>